<evidence type="ECO:0000256" key="6">
    <source>
        <dbReference type="ARBA" id="ARBA00023087"/>
    </source>
</evidence>
<dbReference type="Proteomes" id="UP001614394">
    <property type="component" value="Unassembled WGS sequence"/>
</dbReference>
<keyword evidence="6 7" id="KW-0034">Amyloid</keyword>
<gene>
    <name evidence="11" type="ORF">ACIGXA_22980</name>
</gene>
<evidence type="ECO:0000256" key="4">
    <source>
        <dbReference type="ARBA" id="ARBA00022729"/>
    </source>
</evidence>
<feature type="compositionally biased region" description="Basic and acidic residues" evidence="8">
    <location>
        <begin position="79"/>
        <end position="105"/>
    </location>
</feature>
<keyword evidence="2" id="KW-0134">Cell wall</keyword>
<evidence type="ECO:0000256" key="9">
    <source>
        <dbReference type="SAM" id="SignalP"/>
    </source>
</evidence>
<accession>A0ABW8CAC0</accession>
<evidence type="ECO:0000259" key="10">
    <source>
        <dbReference type="PROSITE" id="PS51884"/>
    </source>
</evidence>
<dbReference type="RefSeq" id="WP_399652372.1">
    <property type="nucleotide sequence ID" value="NZ_JBITYG010000007.1"/>
</dbReference>
<evidence type="ECO:0000313" key="11">
    <source>
        <dbReference type="EMBL" id="MFI9103388.1"/>
    </source>
</evidence>
<reference evidence="11 12" key="1">
    <citation type="submission" date="2024-10" db="EMBL/GenBank/DDBJ databases">
        <title>The Natural Products Discovery Center: Release of the First 8490 Sequenced Strains for Exploring Actinobacteria Biosynthetic Diversity.</title>
        <authorList>
            <person name="Kalkreuter E."/>
            <person name="Kautsar S.A."/>
            <person name="Yang D."/>
            <person name="Bader C.D."/>
            <person name="Teijaro C.N."/>
            <person name="Fluegel L."/>
            <person name="Davis C.M."/>
            <person name="Simpson J.R."/>
            <person name="Lauterbach L."/>
            <person name="Steele A.D."/>
            <person name="Gui C."/>
            <person name="Meng S."/>
            <person name="Li G."/>
            <person name="Viehrig K."/>
            <person name="Ye F."/>
            <person name="Su P."/>
            <person name="Kiefer A.F."/>
            <person name="Nichols A."/>
            <person name="Cepeda A.J."/>
            <person name="Yan W."/>
            <person name="Fan B."/>
            <person name="Jiang Y."/>
            <person name="Adhikari A."/>
            <person name="Zheng C.-J."/>
            <person name="Schuster L."/>
            <person name="Cowan T.M."/>
            <person name="Smanski M.J."/>
            <person name="Chevrette M.G."/>
            <person name="De Carvalho L.P.S."/>
            <person name="Shen B."/>
        </authorList>
    </citation>
    <scope>NUCLEOTIDE SEQUENCE [LARGE SCALE GENOMIC DNA]</scope>
    <source>
        <strain evidence="11 12">NPDC053399</strain>
    </source>
</reference>
<evidence type="ECO:0000256" key="2">
    <source>
        <dbReference type="ARBA" id="ARBA00022512"/>
    </source>
</evidence>
<dbReference type="PROSITE" id="PS51884">
    <property type="entry name" value="CHAPLIN"/>
    <property type="match status" value="1"/>
</dbReference>
<feature type="region of interest" description="Disordered" evidence="8">
    <location>
        <begin position="75"/>
        <end position="121"/>
    </location>
</feature>
<keyword evidence="5" id="KW-0130">Cell adhesion</keyword>
<evidence type="ECO:0000313" key="12">
    <source>
        <dbReference type="Proteomes" id="UP001614394"/>
    </source>
</evidence>
<keyword evidence="12" id="KW-1185">Reference proteome</keyword>
<feature type="domain" description="Chaplin" evidence="10">
    <location>
        <begin position="38"/>
        <end position="78"/>
    </location>
</feature>
<proteinExistence type="predicted"/>
<feature type="signal peptide" evidence="9">
    <location>
        <begin position="1"/>
        <end position="22"/>
    </location>
</feature>
<evidence type="ECO:0000256" key="1">
    <source>
        <dbReference type="ARBA" id="ARBA00004191"/>
    </source>
</evidence>
<evidence type="ECO:0000256" key="7">
    <source>
        <dbReference type="PROSITE-ProRule" id="PRU01232"/>
    </source>
</evidence>
<organism evidence="11 12">
    <name type="scientific">Streptomyces fildesensis</name>
    <dbReference type="NCBI Taxonomy" id="375757"/>
    <lineage>
        <taxon>Bacteria</taxon>
        <taxon>Bacillati</taxon>
        <taxon>Actinomycetota</taxon>
        <taxon>Actinomycetes</taxon>
        <taxon>Kitasatosporales</taxon>
        <taxon>Streptomycetaceae</taxon>
        <taxon>Streptomyces</taxon>
    </lineage>
</organism>
<dbReference type="Pfam" id="PF03777">
    <property type="entry name" value="ChpA-C"/>
    <property type="match status" value="1"/>
</dbReference>
<evidence type="ECO:0000256" key="5">
    <source>
        <dbReference type="ARBA" id="ARBA00022889"/>
    </source>
</evidence>
<dbReference type="InterPro" id="IPR005528">
    <property type="entry name" value="ChpA-H"/>
</dbReference>
<feature type="chain" id="PRO_5045616879" evidence="9">
    <location>
        <begin position="23"/>
        <end position="121"/>
    </location>
</feature>
<sequence length="121" mass="12218">MSRFTKATTVIAVMGSALFAGAGMASADAGAHGAAVGSPGVLSGNLLQVPVHIPVNLCGNTVNVIGLLNPAFGNTCENSSDHHMTGDDGRNGDHHSRPQGTHHETGQQGGKSHGGKDDCDH</sequence>
<dbReference type="EMBL" id="JBITYG010000007">
    <property type="protein sequence ID" value="MFI9103388.1"/>
    <property type="molecule type" value="Genomic_DNA"/>
</dbReference>
<evidence type="ECO:0000256" key="3">
    <source>
        <dbReference type="ARBA" id="ARBA00022525"/>
    </source>
</evidence>
<keyword evidence="3" id="KW-0964">Secreted</keyword>
<name>A0ABW8CAC0_9ACTN</name>
<comment type="subcellular location">
    <subcellularLocation>
        <location evidence="1">Secreted</location>
        <location evidence="1">Cell wall</location>
    </subcellularLocation>
</comment>
<keyword evidence="4 9" id="KW-0732">Signal</keyword>
<evidence type="ECO:0000256" key="8">
    <source>
        <dbReference type="SAM" id="MobiDB-lite"/>
    </source>
</evidence>
<comment type="caution">
    <text evidence="11">The sequence shown here is derived from an EMBL/GenBank/DDBJ whole genome shotgun (WGS) entry which is preliminary data.</text>
</comment>
<protein>
    <submittedName>
        <fullName evidence="11">Chaplin</fullName>
    </submittedName>
</protein>